<gene>
    <name evidence="6" type="ORF">GCM10009606_26110</name>
</gene>
<name>A0ABP4F1J3_9ACTN</name>
<dbReference type="RefSeq" id="WP_343908000.1">
    <property type="nucleotide sequence ID" value="NZ_BAAAJE010000012.1"/>
</dbReference>
<dbReference type="SUPFAM" id="SSF48498">
    <property type="entry name" value="Tetracyclin repressor-like, C-terminal domain"/>
    <property type="match status" value="1"/>
</dbReference>
<dbReference type="PANTHER" id="PTHR30055:SF148">
    <property type="entry name" value="TETR-FAMILY TRANSCRIPTIONAL REGULATOR"/>
    <property type="match status" value="1"/>
</dbReference>
<feature type="domain" description="HTH tetR-type" evidence="5">
    <location>
        <begin position="18"/>
        <end position="78"/>
    </location>
</feature>
<evidence type="ECO:0000259" key="5">
    <source>
        <dbReference type="PROSITE" id="PS50977"/>
    </source>
</evidence>
<keyword evidence="2 4" id="KW-0238">DNA-binding</keyword>
<dbReference type="Gene3D" id="1.10.10.60">
    <property type="entry name" value="Homeodomain-like"/>
    <property type="match status" value="1"/>
</dbReference>
<accession>A0ABP4F1J3</accession>
<dbReference type="PRINTS" id="PR00455">
    <property type="entry name" value="HTHTETR"/>
</dbReference>
<dbReference type="InterPro" id="IPR001647">
    <property type="entry name" value="HTH_TetR"/>
</dbReference>
<comment type="caution">
    <text evidence="6">The sequence shown here is derived from an EMBL/GenBank/DDBJ whole genome shotgun (WGS) entry which is preliminary data.</text>
</comment>
<keyword evidence="1" id="KW-0805">Transcription regulation</keyword>
<evidence type="ECO:0000256" key="2">
    <source>
        <dbReference type="ARBA" id="ARBA00023125"/>
    </source>
</evidence>
<reference evidence="7" key="1">
    <citation type="journal article" date="2019" name="Int. J. Syst. Evol. Microbiol.">
        <title>The Global Catalogue of Microorganisms (GCM) 10K type strain sequencing project: providing services to taxonomists for standard genome sequencing and annotation.</title>
        <authorList>
            <consortium name="The Broad Institute Genomics Platform"/>
            <consortium name="The Broad Institute Genome Sequencing Center for Infectious Disease"/>
            <person name="Wu L."/>
            <person name="Ma J."/>
        </authorList>
    </citation>
    <scope>NUCLEOTIDE SEQUENCE [LARGE SCALE GENOMIC DNA]</scope>
    <source>
        <strain evidence="7">JCM 11813</strain>
    </source>
</reference>
<evidence type="ECO:0000256" key="1">
    <source>
        <dbReference type="ARBA" id="ARBA00023015"/>
    </source>
</evidence>
<dbReference type="PANTHER" id="PTHR30055">
    <property type="entry name" value="HTH-TYPE TRANSCRIPTIONAL REGULATOR RUTR"/>
    <property type="match status" value="1"/>
</dbReference>
<evidence type="ECO:0000256" key="4">
    <source>
        <dbReference type="PROSITE-ProRule" id="PRU00335"/>
    </source>
</evidence>
<dbReference type="Proteomes" id="UP001499979">
    <property type="component" value="Unassembled WGS sequence"/>
</dbReference>
<dbReference type="EMBL" id="BAAAJE010000012">
    <property type="protein sequence ID" value="GAA1145821.1"/>
    <property type="molecule type" value="Genomic_DNA"/>
</dbReference>
<protein>
    <submittedName>
        <fullName evidence="6">TetR/AcrR family transcriptional regulator</fullName>
    </submittedName>
</protein>
<feature type="DNA-binding region" description="H-T-H motif" evidence="4">
    <location>
        <begin position="41"/>
        <end position="60"/>
    </location>
</feature>
<evidence type="ECO:0000313" key="6">
    <source>
        <dbReference type="EMBL" id="GAA1145821.1"/>
    </source>
</evidence>
<organism evidence="6 7">
    <name type="scientific">Nocardioides aquiterrae</name>
    <dbReference type="NCBI Taxonomy" id="203799"/>
    <lineage>
        <taxon>Bacteria</taxon>
        <taxon>Bacillati</taxon>
        <taxon>Actinomycetota</taxon>
        <taxon>Actinomycetes</taxon>
        <taxon>Propionibacteriales</taxon>
        <taxon>Nocardioidaceae</taxon>
        <taxon>Nocardioides</taxon>
    </lineage>
</organism>
<keyword evidence="7" id="KW-1185">Reference proteome</keyword>
<sequence>MATSQAEPRRGRGRPRTPGAEKRIIDAALEEYGEHGWSGFTMDGVARRAGVGKSTVYLRWQDKDTLLSDAVGSSTAQVAAVDTGSLRGDLHQVATNLFEYFRDPAGWATLRITIDTAGAQQRLGRFTESVADVQVEHVDNILQRAVTRGEAIEGISPNAVAECIYGPVIMQTLGLRLDSRALGPDDIDARATELVDIVLNGVLSGPAYADRSKP</sequence>
<keyword evidence="3" id="KW-0804">Transcription</keyword>
<dbReference type="Pfam" id="PF16859">
    <property type="entry name" value="TetR_C_11"/>
    <property type="match status" value="1"/>
</dbReference>
<evidence type="ECO:0000256" key="3">
    <source>
        <dbReference type="ARBA" id="ARBA00023163"/>
    </source>
</evidence>
<dbReference type="SUPFAM" id="SSF46689">
    <property type="entry name" value="Homeodomain-like"/>
    <property type="match status" value="1"/>
</dbReference>
<dbReference type="Pfam" id="PF00440">
    <property type="entry name" value="TetR_N"/>
    <property type="match status" value="1"/>
</dbReference>
<dbReference type="PROSITE" id="PS50977">
    <property type="entry name" value="HTH_TETR_2"/>
    <property type="match status" value="1"/>
</dbReference>
<proteinExistence type="predicted"/>
<dbReference type="Gene3D" id="1.10.357.10">
    <property type="entry name" value="Tetracycline Repressor, domain 2"/>
    <property type="match status" value="1"/>
</dbReference>
<dbReference type="InterPro" id="IPR036271">
    <property type="entry name" value="Tet_transcr_reg_TetR-rel_C_sf"/>
</dbReference>
<dbReference type="InterPro" id="IPR009057">
    <property type="entry name" value="Homeodomain-like_sf"/>
</dbReference>
<evidence type="ECO:0000313" key="7">
    <source>
        <dbReference type="Proteomes" id="UP001499979"/>
    </source>
</evidence>
<dbReference type="InterPro" id="IPR011075">
    <property type="entry name" value="TetR_C"/>
</dbReference>
<dbReference type="InterPro" id="IPR050109">
    <property type="entry name" value="HTH-type_TetR-like_transc_reg"/>
</dbReference>